<evidence type="ECO:0000313" key="10">
    <source>
        <dbReference type="EMBL" id="MBC8588141.1"/>
    </source>
</evidence>
<evidence type="ECO:0000256" key="1">
    <source>
        <dbReference type="ARBA" id="ARBA00009356"/>
    </source>
</evidence>
<comment type="function">
    <text evidence="6 8">This protein binds to the 23S rRNA, and is important in its secondary structure. It is located near the subunit interface in the base of the L7/L12 stalk, and near the tRNA binding site of the peptidyltransferase center.</text>
</comment>
<keyword evidence="11" id="KW-1185">Reference proteome</keyword>
<dbReference type="GO" id="GO:0022625">
    <property type="term" value="C:cytosolic large ribosomal subunit"/>
    <property type="evidence" value="ECO:0007669"/>
    <property type="project" value="UniProtKB-UniRule"/>
</dbReference>
<dbReference type="RefSeq" id="WP_262429594.1">
    <property type="nucleotide sequence ID" value="NZ_JACRTG010000018.1"/>
</dbReference>
<dbReference type="HAMAP" id="MF_01365_B">
    <property type="entry name" value="Ribosomal_uL6_B"/>
    <property type="match status" value="1"/>
</dbReference>
<keyword evidence="5 6" id="KW-0687">Ribonucleoprotein</keyword>
<dbReference type="NCBIfam" id="TIGR03654">
    <property type="entry name" value="L6_bact"/>
    <property type="match status" value="1"/>
</dbReference>
<organism evidence="10 11">
    <name type="scientific">Paratissierella segnis</name>
    <dbReference type="NCBI Taxonomy" id="2763679"/>
    <lineage>
        <taxon>Bacteria</taxon>
        <taxon>Bacillati</taxon>
        <taxon>Bacillota</taxon>
        <taxon>Tissierellia</taxon>
        <taxon>Tissierellales</taxon>
        <taxon>Tissierellaceae</taxon>
        <taxon>Paratissierella</taxon>
    </lineage>
</organism>
<feature type="domain" description="Large ribosomal subunit protein uL6 alpha-beta" evidence="9">
    <location>
        <begin position="92"/>
        <end position="165"/>
    </location>
</feature>
<dbReference type="PIRSF" id="PIRSF002162">
    <property type="entry name" value="Ribosomal_L6"/>
    <property type="match status" value="1"/>
</dbReference>
<evidence type="ECO:0000256" key="2">
    <source>
        <dbReference type="ARBA" id="ARBA00022730"/>
    </source>
</evidence>
<dbReference type="FunFam" id="3.90.930.12:FF:000001">
    <property type="entry name" value="50S ribosomal protein L6"/>
    <property type="match status" value="1"/>
</dbReference>
<dbReference type="PROSITE" id="PS00525">
    <property type="entry name" value="RIBOSOMAL_L6_1"/>
    <property type="match status" value="1"/>
</dbReference>
<keyword evidence="4 6" id="KW-0689">Ribosomal protein</keyword>
<evidence type="ECO:0000256" key="8">
    <source>
        <dbReference type="RuleBase" id="RU003870"/>
    </source>
</evidence>
<dbReference type="PRINTS" id="PR00059">
    <property type="entry name" value="RIBOSOMALL6"/>
</dbReference>
<dbReference type="FunFam" id="3.90.930.12:FF:000002">
    <property type="entry name" value="50S ribosomal protein L6"/>
    <property type="match status" value="1"/>
</dbReference>
<evidence type="ECO:0000256" key="4">
    <source>
        <dbReference type="ARBA" id="ARBA00022980"/>
    </source>
</evidence>
<dbReference type="EMBL" id="JACRTG010000018">
    <property type="protein sequence ID" value="MBC8588141.1"/>
    <property type="molecule type" value="Genomic_DNA"/>
</dbReference>
<evidence type="ECO:0000313" key="11">
    <source>
        <dbReference type="Proteomes" id="UP000601171"/>
    </source>
</evidence>
<evidence type="ECO:0000256" key="3">
    <source>
        <dbReference type="ARBA" id="ARBA00022884"/>
    </source>
</evidence>
<dbReference type="InterPro" id="IPR002358">
    <property type="entry name" value="Ribosomal_uL6_CS"/>
</dbReference>
<evidence type="ECO:0000256" key="6">
    <source>
        <dbReference type="HAMAP-Rule" id="MF_01365"/>
    </source>
</evidence>
<dbReference type="Gene3D" id="3.90.930.12">
    <property type="entry name" value="Ribosomal protein L6, alpha-beta domain"/>
    <property type="match status" value="2"/>
</dbReference>
<sequence length="179" mass="19768">MSRIGLKPITIPSGVEIKVDNDNIVEVKGPKGQLSERINPDMDIKIEGGILTVDRPSDIKRYKSLHGLSRTLISNMIIGVTEGYSKSLVIEGTGYRAAKQGNKLVLTMGYSHPIELVDPKNIEVEVPEPNKIVVKGISKQQVGSYAAKIRDFRKPEPYKGKGIRYSNEVVRRKVGKTGK</sequence>
<keyword evidence="2 6" id="KW-0699">rRNA-binding</keyword>
<dbReference type="PANTHER" id="PTHR11655:SF14">
    <property type="entry name" value="LARGE RIBOSOMAL SUBUNIT PROTEIN UL6M"/>
    <property type="match status" value="1"/>
</dbReference>
<comment type="similarity">
    <text evidence="1 6 7">Belongs to the universal ribosomal protein uL6 family.</text>
</comment>
<comment type="caution">
    <text evidence="10">The sequence shown here is derived from an EMBL/GenBank/DDBJ whole genome shotgun (WGS) entry which is preliminary data.</text>
</comment>
<evidence type="ECO:0000256" key="5">
    <source>
        <dbReference type="ARBA" id="ARBA00023274"/>
    </source>
</evidence>
<feature type="domain" description="Large ribosomal subunit protein uL6 alpha-beta" evidence="9">
    <location>
        <begin position="11"/>
        <end position="83"/>
    </location>
</feature>
<protein>
    <recommendedName>
        <fullName evidence="6">Large ribosomal subunit protein uL6</fullName>
    </recommendedName>
</protein>
<dbReference type="AlphaFoldDB" id="A0A926EV09"/>
<dbReference type="Pfam" id="PF00347">
    <property type="entry name" value="Ribosomal_L6"/>
    <property type="match status" value="2"/>
</dbReference>
<dbReference type="GO" id="GO:0019843">
    <property type="term" value="F:rRNA binding"/>
    <property type="evidence" value="ECO:0007669"/>
    <property type="project" value="UniProtKB-UniRule"/>
</dbReference>
<dbReference type="Proteomes" id="UP000601171">
    <property type="component" value="Unassembled WGS sequence"/>
</dbReference>
<dbReference type="InterPro" id="IPR036789">
    <property type="entry name" value="Ribosomal_uL6-like_a/b-dom_sf"/>
</dbReference>
<dbReference type="InterPro" id="IPR020040">
    <property type="entry name" value="Ribosomal_uL6_a/b-dom"/>
</dbReference>
<dbReference type="PANTHER" id="PTHR11655">
    <property type="entry name" value="60S/50S RIBOSOMAL PROTEIN L6/L9"/>
    <property type="match status" value="1"/>
</dbReference>
<comment type="subunit">
    <text evidence="6">Part of the 50S ribosomal subunit.</text>
</comment>
<dbReference type="InterPro" id="IPR019906">
    <property type="entry name" value="Ribosomal_uL6_bac-type"/>
</dbReference>
<accession>A0A926EV09</accession>
<evidence type="ECO:0000259" key="9">
    <source>
        <dbReference type="Pfam" id="PF00347"/>
    </source>
</evidence>
<dbReference type="GO" id="GO:0002181">
    <property type="term" value="P:cytoplasmic translation"/>
    <property type="evidence" value="ECO:0007669"/>
    <property type="project" value="TreeGrafter"/>
</dbReference>
<dbReference type="GO" id="GO:0003735">
    <property type="term" value="F:structural constituent of ribosome"/>
    <property type="evidence" value="ECO:0007669"/>
    <property type="project" value="UniProtKB-UniRule"/>
</dbReference>
<keyword evidence="3 6" id="KW-0694">RNA-binding</keyword>
<reference evidence="10" key="1">
    <citation type="submission" date="2020-08" db="EMBL/GenBank/DDBJ databases">
        <title>Genome public.</title>
        <authorList>
            <person name="Liu C."/>
            <person name="Sun Q."/>
        </authorList>
    </citation>
    <scope>NUCLEOTIDE SEQUENCE</scope>
    <source>
        <strain evidence="10">BX21</strain>
    </source>
</reference>
<dbReference type="InterPro" id="IPR000702">
    <property type="entry name" value="Ribosomal_uL6-like"/>
</dbReference>
<evidence type="ECO:0000256" key="7">
    <source>
        <dbReference type="RuleBase" id="RU003869"/>
    </source>
</evidence>
<proteinExistence type="inferred from homology"/>
<gene>
    <name evidence="6 10" type="primary">rplF</name>
    <name evidence="10" type="ORF">H8707_07805</name>
</gene>
<dbReference type="SUPFAM" id="SSF56053">
    <property type="entry name" value="Ribosomal protein L6"/>
    <property type="match status" value="2"/>
</dbReference>
<name>A0A926EV09_9FIRM</name>